<dbReference type="RefSeq" id="WP_316776172.1">
    <property type="nucleotide sequence ID" value="NZ_JASMWN010000007.1"/>
</dbReference>
<evidence type="ECO:0000256" key="1">
    <source>
        <dbReference type="SAM" id="Coils"/>
    </source>
</evidence>
<dbReference type="EMBL" id="JASMWN010000007">
    <property type="protein sequence ID" value="MDU9004448.1"/>
    <property type="molecule type" value="Genomic_DNA"/>
</dbReference>
<evidence type="ECO:0000313" key="3">
    <source>
        <dbReference type="Proteomes" id="UP001255416"/>
    </source>
</evidence>
<protein>
    <submittedName>
        <fullName evidence="2">Uncharacterized protein</fullName>
    </submittedName>
</protein>
<gene>
    <name evidence="2" type="ORF">QO231_11355</name>
</gene>
<name>A0ABU3VE36_9RHOB</name>
<evidence type="ECO:0000313" key="2">
    <source>
        <dbReference type="EMBL" id="MDU9004448.1"/>
    </source>
</evidence>
<dbReference type="Proteomes" id="UP001255416">
    <property type="component" value="Unassembled WGS sequence"/>
</dbReference>
<keyword evidence="1" id="KW-0175">Coiled coil</keyword>
<feature type="coiled-coil region" evidence="1">
    <location>
        <begin position="56"/>
        <end position="90"/>
    </location>
</feature>
<keyword evidence="3" id="KW-1185">Reference proteome</keyword>
<organism evidence="2 3">
    <name type="scientific">Sedimentitalea todarodis</name>
    <dbReference type="NCBI Taxonomy" id="1631240"/>
    <lineage>
        <taxon>Bacteria</taxon>
        <taxon>Pseudomonadati</taxon>
        <taxon>Pseudomonadota</taxon>
        <taxon>Alphaproteobacteria</taxon>
        <taxon>Rhodobacterales</taxon>
        <taxon>Paracoccaceae</taxon>
        <taxon>Sedimentitalea</taxon>
    </lineage>
</organism>
<proteinExistence type="predicted"/>
<accession>A0ABU3VE36</accession>
<reference evidence="3" key="1">
    <citation type="submission" date="2023-05" db="EMBL/GenBank/DDBJ databases">
        <title>Sedimentitalea sp. nov. JM2-8.</title>
        <authorList>
            <person name="Huang J."/>
        </authorList>
    </citation>
    <scope>NUCLEOTIDE SEQUENCE [LARGE SCALE GENOMIC DNA]</scope>
    <source>
        <strain evidence="3">KHS03</strain>
    </source>
</reference>
<sequence length="92" mass="10417">MSGQSNTLTGLFEQRMHLIGHLSQENAKHLQFLQRLSGHKVLLMKEPDTEETIIAQEDTQAQLAACQERIETLESEMNRVDKAIAEAAQKEK</sequence>
<comment type="caution">
    <text evidence="2">The sequence shown here is derived from an EMBL/GenBank/DDBJ whole genome shotgun (WGS) entry which is preliminary data.</text>
</comment>